<organism evidence="3 4">
    <name type="scientific">Kordia aestuariivivens</name>
    <dbReference type="NCBI Taxonomy" id="2759037"/>
    <lineage>
        <taxon>Bacteria</taxon>
        <taxon>Pseudomonadati</taxon>
        <taxon>Bacteroidota</taxon>
        <taxon>Flavobacteriia</taxon>
        <taxon>Flavobacteriales</taxon>
        <taxon>Flavobacteriaceae</taxon>
        <taxon>Kordia</taxon>
    </lineage>
</organism>
<protein>
    <submittedName>
        <fullName evidence="3">DUF1911 domain-containing protein</fullName>
    </submittedName>
</protein>
<sequence>MVRDIIKDKKYFDESIQKREDLIQKNINRIEQNTVAEDRINSVIEFRIGLYKNNLIARYSRGDKMNSQEVISNYINAIELMDKIWSPKAWNMMFNKSKQEIIPLQQYTFSGFLDFSRMLSFGVLLDIPKEYILKLIKFIDGDEVKDYLLEFFIRYLIPERKIITEESYSEFFNVNERYGILKEIILEQDKVKAEQKLKYFLENKWYSSFKGTPLFNQHNNPHNTYVGYWCFQAAAITKIMKLDDSSYRDNQYFPKDII</sequence>
<proteinExistence type="predicted"/>
<name>A0ABR7Q654_9FLAO</name>
<accession>A0ABR7Q654</accession>
<dbReference type="InterPro" id="IPR015025">
    <property type="entry name" value="PoNi_C"/>
</dbReference>
<dbReference type="InterPro" id="IPR015024">
    <property type="entry name" value="PoNi_N"/>
</dbReference>
<dbReference type="SUPFAM" id="SSF140731">
    <property type="entry name" value="PA2201 C-terminal domain-like"/>
    <property type="match status" value="1"/>
</dbReference>
<keyword evidence="4" id="KW-1185">Reference proteome</keyword>
<dbReference type="EMBL" id="JACGWS010000002">
    <property type="protein sequence ID" value="MBC8753923.1"/>
    <property type="molecule type" value="Genomic_DNA"/>
</dbReference>
<feature type="domain" description="PoNi N-terminal" evidence="1">
    <location>
        <begin position="3"/>
        <end position="136"/>
    </location>
</feature>
<dbReference type="Pfam" id="PF08928">
    <property type="entry name" value="PoNi_N"/>
    <property type="match status" value="1"/>
</dbReference>
<dbReference type="Gene3D" id="1.10.3920.10">
    <property type="entry name" value="PA2201 C-terminal domain-like"/>
    <property type="match status" value="1"/>
</dbReference>
<evidence type="ECO:0000313" key="3">
    <source>
        <dbReference type="EMBL" id="MBC8753923.1"/>
    </source>
</evidence>
<dbReference type="RefSeq" id="WP_187560957.1">
    <property type="nucleotide sequence ID" value="NZ_JACGWS010000002.1"/>
</dbReference>
<dbReference type="Pfam" id="PF08929">
    <property type="entry name" value="PoNi_C"/>
    <property type="match status" value="1"/>
</dbReference>
<dbReference type="Proteomes" id="UP000619238">
    <property type="component" value="Unassembled WGS sequence"/>
</dbReference>
<evidence type="ECO:0000259" key="2">
    <source>
        <dbReference type="Pfam" id="PF08929"/>
    </source>
</evidence>
<dbReference type="InterPro" id="IPR028983">
    <property type="entry name" value="PA2201-like_C"/>
</dbReference>
<reference evidence="3 4" key="1">
    <citation type="submission" date="2020-07" db="EMBL/GenBank/DDBJ databases">
        <title>Description of Kordia aestuariivivens sp. nov., isolated from a tidal flat.</title>
        <authorList>
            <person name="Park S."/>
            <person name="Yoon J.-H."/>
        </authorList>
    </citation>
    <scope>NUCLEOTIDE SEQUENCE [LARGE SCALE GENOMIC DNA]</scope>
    <source>
        <strain evidence="3 4">YSTF-M3</strain>
    </source>
</reference>
<comment type="caution">
    <text evidence="3">The sequence shown here is derived from an EMBL/GenBank/DDBJ whole genome shotgun (WGS) entry which is preliminary data.</text>
</comment>
<evidence type="ECO:0000259" key="1">
    <source>
        <dbReference type="Pfam" id="PF08928"/>
    </source>
</evidence>
<feature type="domain" description="PoNi C-terminal" evidence="2">
    <location>
        <begin position="145"/>
        <end position="257"/>
    </location>
</feature>
<gene>
    <name evidence="3" type="ORF">H2O64_04525</name>
</gene>
<evidence type="ECO:0000313" key="4">
    <source>
        <dbReference type="Proteomes" id="UP000619238"/>
    </source>
</evidence>